<proteinExistence type="predicted"/>
<dbReference type="AlphaFoldDB" id="X1VTZ6"/>
<dbReference type="SUPFAM" id="SSF89550">
    <property type="entry name" value="PHP domain-like"/>
    <property type="match status" value="1"/>
</dbReference>
<organism evidence="1">
    <name type="scientific">marine sediment metagenome</name>
    <dbReference type="NCBI Taxonomy" id="412755"/>
    <lineage>
        <taxon>unclassified sequences</taxon>
        <taxon>metagenomes</taxon>
        <taxon>ecological metagenomes</taxon>
    </lineage>
</organism>
<feature type="non-terminal residue" evidence="1">
    <location>
        <position position="1"/>
    </location>
</feature>
<dbReference type="Gene3D" id="3.20.20.140">
    <property type="entry name" value="Metal-dependent hydrolases"/>
    <property type="match status" value="1"/>
</dbReference>
<dbReference type="EMBL" id="BARW01037442">
    <property type="protein sequence ID" value="GAJ24567.1"/>
    <property type="molecule type" value="Genomic_DNA"/>
</dbReference>
<comment type="caution">
    <text evidence="1">The sequence shown here is derived from an EMBL/GenBank/DDBJ whole genome shotgun (WGS) entry which is preliminary data.</text>
</comment>
<sequence>ISTNLEIGKNGGKIDILLLSQSHKKDRQKQRESGFNQVLAKIAKKKNVAIGINLNEIIDSKKKEKSKILGRVRQNIKLCNKNKLNMKFIEQKNKRDNYDLKALGLVLGMPTWMTKNL</sequence>
<gene>
    <name evidence="1" type="ORF">S12H4_57806</name>
</gene>
<evidence type="ECO:0000313" key="1">
    <source>
        <dbReference type="EMBL" id="GAJ24567.1"/>
    </source>
</evidence>
<protein>
    <submittedName>
        <fullName evidence="1">Uncharacterized protein</fullName>
    </submittedName>
</protein>
<dbReference type="InterPro" id="IPR016195">
    <property type="entry name" value="Pol/histidinol_Pase-like"/>
</dbReference>
<reference evidence="1" key="1">
    <citation type="journal article" date="2014" name="Front. Microbiol.">
        <title>High frequency of phylogenetically diverse reductive dehalogenase-homologous genes in deep subseafloor sedimentary metagenomes.</title>
        <authorList>
            <person name="Kawai M."/>
            <person name="Futagami T."/>
            <person name="Toyoda A."/>
            <person name="Takaki Y."/>
            <person name="Nishi S."/>
            <person name="Hori S."/>
            <person name="Arai W."/>
            <person name="Tsubouchi T."/>
            <person name="Morono Y."/>
            <person name="Uchiyama I."/>
            <person name="Ito T."/>
            <person name="Fujiyama A."/>
            <person name="Inagaki F."/>
            <person name="Takami H."/>
        </authorList>
    </citation>
    <scope>NUCLEOTIDE SEQUENCE</scope>
    <source>
        <strain evidence="1">Expedition CK06-06</strain>
    </source>
</reference>
<accession>X1VTZ6</accession>
<name>X1VTZ6_9ZZZZ</name>